<evidence type="ECO:0000313" key="7">
    <source>
        <dbReference type="Proteomes" id="UP000319769"/>
    </source>
</evidence>
<gene>
    <name evidence="6" type="ORF">FPZ12_003985</name>
</gene>
<dbReference type="RefSeq" id="WP_144745593.1">
    <property type="nucleotide sequence ID" value="NZ_VMNW02000003.1"/>
</dbReference>
<dbReference type="InterPro" id="IPR056823">
    <property type="entry name" value="TEN-like_YD-shell"/>
</dbReference>
<dbReference type="EMBL" id="VMNW02000003">
    <property type="protein sequence ID" value="KAA9166112.1"/>
    <property type="molecule type" value="Genomic_DNA"/>
</dbReference>
<accession>A0A5N0VMV0</accession>
<dbReference type="PANTHER" id="PTHR32305">
    <property type="match status" value="1"/>
</dbReference>
<evidence type="ECO:0008006" key="8">
    <source>
        <dbReference type="Google" id="ProtNLM"/>
    </source>
</evidence>
<dbReference type="NCBIfam" id="TIGR01643">
    <property type="entry name" value="YD_repeat_2x"/>
    <property type="match status" value="6"/>
</dbReference>
<dbReference type="InterPro" id="IPR050708">
    <property type="entry name" value="T6SS_VgrG/RHS"/>
</dbReference>
<evidence type="ECO:0000259" key="3">
    <source>
        <dbReference type="Pfam" id="PF20148"/>
    </source>
</evidence>
<dbReference type="Pfam" id="PF25023">
    <property type="entry name" value="TEN_YD-shell"/>
    <property type="match status" value="3"/>
</dbReference>
<dbReference type="NCBIfam" id="TIGR03696">
    <property type="entry name" value="Rhs_assc_core"/>
    <property type="match status" value="1"/>
</dbReference>
<dbReference type="SUPFAM" id="SSF140453">
    <property type="entry name" value="EsxAB dimer-like"/>
    <property type="match status" value="1"/>
</dbReference>
<reference evidence="6" key="1">
    <citation type="submission" date="2019-09" db="EMBL/GenBank/DDBJ databases">
        <authorList>
            <person name="Teo W.F.A."/>
            <person name="Duangmal K."/>
        </authorList>
    </citation>
    <scope>NUCLEOTIDE SEQUENCE [LARGE SCALE GENOMIC DNA]</scope>
    <source>
        <strain evidence="6">K81G1</strain>
    </source>
</reference>
<keyword evidence="1" id="KW-0677">Repeat</keyword>
<sequence length="1525" mass="166843">MSNPLVAQPKDSTQAWSGISIVEDAEALKKGIESGDWASTVMGVAGTAMDALAFVADPFGSILAAGVGWLMEHVGPLKEALDKLTGSPDQVTALSETWGNIAKELGEVSTDLANQVKADIQSWTGPGADAYRGQADEVAKTLEAASKACDGASSGVKTAGEVVAAVRMLVRDTIAQVVGHMISWALQVLFTLGIGLAWVVPQVVNLVAKTARELASLMKNLTKALGELGKLLSKAGGLFKTAAKGMRDLKPGKAAKPDDVGTLPAGAKNLDPVGDRTTASGAGHKNSSEDTTPPPERNDAVGKDKRYCESDPVDVMTGDVLVSETDAELAGMPVLERTHLSSYRGGQWFGENWTSTLDQRLLVGAERIRYFSPDGMILSYPVPADGAETLPLEGPRWPLAATGTGYRLDTRDASLFFGPRAAPGVQPLVAVEQDGGRTDITHTPAGAPSELRHSDGRVIRLRGTRTRITGIEVIDAATGESVQVATFGYDDFGRLVQLVNASGVAARYQYDQHGRITGWLDRTGTWYRYEYDENGRCVRTLGPDGYFSGTFAYDRERLITVYTDSLGASTEYHFSAARQLSRRVDPLGNVTAYTWDRYDRLLTRTDPLGLTTSYGYDAVGALESVTRPDGSVLWISQDADGLTIETDEGLTRFYPRDEAPDPFEETLGVSRGLSEDQASRRRPRPAAEPAERDLFGRPKSVLNSSGRPVVLGWTVDGQERLRAQPSGVQETRRYDPEGHELERVNGAGFASRTEYGPFGLRTATVDEAGARTTYAYDTELRLVAVTNPNGLTWSYRFDAAGQLIEETDFDGRTLRFAYDRAGRVVQTWNGAGERTEYRYDELGNVIERRCPTGTTYYGYDAVGRMTSAVIGDAELRVTYDLQGRVLAESVDGRTLTHTYAADGTVTRRTPSGVDSAWRFDANGRPVSLTVAGHTLSFGYEGGRETTRTVDAAVTLGQSFDADDNLVGQFVRAGQAPPRQRRFTYRRDGLLTGIDDDVAGQTRFVLDAAGRVLQRNTPRGSEVYGYDGAGNIVEAREPAPTAGPRRYANNRLLSAGAVGFEYDAEGRVTARHEGGRVWRYVWDGNDRLIALATPEGHQWFYRYDPLGRRIGKQRVTTTPAGARVVAEYYEFTWSGALLVEQVHVDERQTRHVTVWEYHPEDERPLVQLHRSSTVDDRFLAIVSDLQCRPTELVDTAGSLVWQGDPALWGRENAPAATPLRFRGHYADAESGLHYNVYRYYDPTTGRYLSQDPLGLVPAPNPAAYVPNPLAAADPLGLMKPCEEEAAKKNKKGNKRPGAGNDASNLPESSTTPSASKDTHELYNDGNVKVQVDSHQGKHQVGNTSFGMKYNGGKGTKFPGYVGDKWHQDYFSKEAARHTKEGPAGRMDADIAAKKDKLDEAKYEKDAYENAFKNKQEEYKNAPKEARDGIRKEAAEIKEQYQQAAKDHDQAQKDYDAANAERESYDGNNKNIQYPKGAPKDDGVHYDMSSYWDKDNGQWVTTYHCNPADNNWDKNFGKAIGKANGLS</sequence>
<dbReference type="Gene3D" id="2.180.10.10">
    <property type="entry name" value="RHS repeat-associated core"/>
    <property type="match status" value="4"/>
</dbReference>
<evidence type="ECO:0000256" key="2">
    <source>
        <dbReference type="SAM" id="MobiDB-lite"/>
    </source>
</evidence>
<dbReference type="PANTHER" id="PTHR32305:SF15">
    <property type="entry name" value="PROTEIN RHSA-RELATED"/>
    <property type="match status" value="1"/>
</dbReference>
<feature type="compositionally biased region" description="Basic and acidic residues" evidence="2">
    <location>
        <begin position="249"/>
        <end position="259"/>
    </location>
</feature>
<feature type="domain" description="Teneurin-like YD-shell" evidence="4">
    <location>
        <begin position="483"/>
        <end position="621"/>
    </location>
</feature>
<feature type="domain" description="Teneurin-like YD-shell" evidence="4">
    <location>
        <begin position="769"/>
        <end position="887"/>
    </location>
</feature>
<evidence type="ECO:0000256" key="1">
    <source>
        <dbReference type="ARBA" id="ARBA00022737"/>
    </source>
</evidence>
<keyword evidence="7" id="KW-1185">Reference proteome</keyword>
<feature type="region of interest" description="Disordered" evidence="2">
    <location>
        <begin position="1412"/>
        <end position="1481"/>
    </location>
</feature>
<feature type="compositionally biased region" description="Basic and acidic residues" evidence="2">
    <location>
        <begin position="296"/>
        <end position="309"/>
    </location>
</feature>
<dbReference type="Pfam" id="PF25547">
    <property type="entry name" value="WXG100_2"/>
    <property type="match status" value="1"/>
</dbReference>
<dbReference type="InterPro" id="IPR045351">
    <property type="entry name" value="DUF6531"/>
</dbReference>
<feature type="domain" description="Outer membrane channel protein CpnT-like N-terminal" evidence="5">
    <location>
        <begin position="86"/>
        <end position="202"/>
    </location>
</feature>
<feature type="region of interest" description="Disordered" evidence="2">
    <location>
        <begin position="249"/>
        <end position="310"/>
    </location>
</feature>
<dbReference type="OrthoDB" id="4981820at2"/>
<dbReference type="Proteomes" id="UP000319769">
    <property type="component" value="Unassembled WGS sequence"/>
</dbReference>
<protein>
    <recommendedName>
        <fullName evidence="8">Type IV secretion protein Rhs</fullName>
    </recommendedName>
</protein>
<dbReference type="Pfam" id="PF20148">
    <property type="entry name" value="DUF6531"/>
    <property type="match status" value="1"/>
</dbReference>
<dbReference type="InterPro" id="IPR006530">
    <property type="entry name" value="YD"/>
</dbReference>
<dbReference type="InterPro" id="IPR057746">
    <property type="entry name" value="CpnT-like_N"/>
</dbReference>
<feature type="region of interest" description="Disordered" evidence="2">
    <location>
        <begin position="650"/>
        <end position="699"/>
    </location>
</feature>
<evidence type="ECO:0000313" key="6">
    <source>
        <dbReference type="EMBL" id="KAA9166112.1"/>
    </source>
</evidence>
<feature type="compositionally biased region" description="Basic and acidic residues" evidence="2">
    <location>
        <begin position="1412"/>
        <end position="1463"/>
    </location>
</feature>
<proteinExistence type="predicted"/>
<feature type="compositionally biased region" description="Polar residues" evidence="2">
    <location>
        <begin position="1300"/>
        <end position="1314"/>
    </location>
</feature>
<organism evidence="6 7">
    <name type="scientific">Amycolatopsis acidicola</name>
    <dbReference type="NCBI Taxonomy" id="2596893"/>
    <lineage>
        <taxon>Bacteria</taxon>
        <taxon>Bacillati</taxon>
        <taxon>Actinomycetota</taxon>
        <taxon>Actinomycetes</taxon>
        <taxon>Pseudonocardiales</taxon>
        <taxon>Pseudonocardiaceae</taxon>
        <taxon>Amycolatopsis</taxon>
    </lineage>
</organism>
<evidence type="ECO:0000259" key="5">
    <source>
        <dbReference type="Pfam" id="PF25547"/>
    </source>
</evidence>
<evidence type="ECO:0000259" key="4">
    <source>
        <dbReference type="Pfam" id="PF25023"/>
    </source>
</evidence>
<comment type="caution">
    <text evidence="6">The sequence shown here is derived from an EMBL/GenBank/DDBJ whole genome shotgun (WGS) entry which is preliminary data.</text>
</comment>
<feature type="domain" description="DUF6531" evidence="3">
    <location>
        <begin position="311"/>
        <end position="380"/>
    </location>
</feature>
<feature type="domain" description="Teneurin-like YD-shell" evidence="4">
    <location>
        <begin position="1000"/>
        <end position="1250"/>
    </location>
</feature>
<feature type="region of interest" description="Disordered" evidence="2">
    <location>
        <begin position="1283"/>
        <end position="1319"/>
    </location>
</feature>
<dbReference type="Gene3D" id="1.10.287.1060">
    <property type="entry name" value="ESAT-6-like"/>
    <property type="match status" value="1"/>
</dbReference>
<dbReference type="InterPro" id="IPR022385">
    <property type="entry name" value="Rhs_assc_core"/>
</dbReference>
<name>A0A5N0VMV0_9PSEU</name>
<dbReference type="InterPro" id="IPR036689">
    <property type="entry name" value="ESAT-6-like_sf"/>
</dbReference>